<dbReference type="Proteomes" id="UP000516093">
    <property type="component" value="Chromosome"/>
</dbReference>
<dbReference type="RefSeq" id="WP_187734365.1">
    <property type="nucleotide sequence ID" value="NZ_BMFN01000002.1"/>
</dbReference>
<organism evidence="2 3">
    <name type="scientific">Hymenobacter qilianensis</name>
    <dbReference type="NCBI Taxonomy" id="1385715"/>
    <lineage>
        <taxon>Bacteria</taxon>
        <taxon>Pseudomonadati</taxon>
        <taxon>Bacteroidota</taxon>
        <taxon>Cytophagia</taxon>
        <taxon>Cytophagales</taxon>
        <taxon>Hymenobacteraceae</taxon>
        <taxon>Hymenobacter</taxon>
    </lineage>
</organism>
<accession>A0A7H0H0Z0</accession>
<evidence type="ECO:0000256" key="1">
    <source>
        <dbReference type="SAM" id="MobiDB-lite"/>
    </source>
</evidence>
<feature type="compositionally biased region" description="Basic and acidic residues" evidence="1">
    <location>
        <begin position="110"/>
        <end position="119"/>
    </location>
</feature>
<protein>
    <submittedName>
        <fullName evidence="2">Uncharacterized protein</fullName>
    </submittedName>
</protein>
<feature type="compositionally biased region" description="Low complexity" evidence="1">
    <location>
        <begin position="66"/>
        <end position="95"/>
    </location>
</feature>
<sequence>MPRKDRSDIKIGNLEKKLGLAKGAIRNPDGSDARSDKKLGTLREEYRALYGNRPVRKNATIIAAATKSAPAAASTKKATVKKTASSSSSTSTKKAGGTVAKSTAASPAKRSADNTRRKK</sequence>
<dbReference type="KEGG" id="hqi:H9L05_19600"/>
<keyword evidence="3" id="KW-1185">Reference proteome</keyword>
<reference evidence="2 3" key="1">
    <citation type="submission" date="2020-08" db="EMBL/GenBank/DDBJ databases">
        <title>Genome sequence of Hymenobacter qilianensis JCM 19763T.</title>
        <authorList>
            <person name="Hyun D.-W."/>
            <person name="Bae J.-W."/>
        </authorList>
    </citation>
    <scope>NUCLEOTIDE SEQUENCE [LARGE SCALE GENOMIC DNA]</scope>
    <source>
        <strain evidence="2 3">JCM 19763</strain>
    </source>
</reference>
<dbReference type="EMBL" id="CP060784">
    <property type="protein sequence ID" value="QNP54206.1"/>
    <property type="molecule type" value="Genomic_DNA"/>
</dbReference>
<proteinExistence type="predicted"/>
<gene>
    <name evidence="2" type="ORF">H9L05_19600</name>
</gene>
<name>A0A7H0H0Z0_9BACT</name>
<dbReference type="AlphaFoldDB" id="A0A7H0H0Z0"/>
<evidence type="ECO:0000313" key="2">
    <source>
        <dbReference type="EMBL" id="QNP54206.1"/>
    </source>
</evidence>
<feature type="region of interest" description="Disordered" evidence="1">
    <location>
        <begin position="66"/>
        <end position="119"/>
    </location>
</feature>
<evidence type="ECO:0000313" key="3">
    <source>
        <dbReference type="Proteomes" id="UP000516093"/>
    </source>
</evidence>